<dbReference type="Pfam" id="PF13399">
    <property type="entry name" value="LytR_C"/>
    <property type="match status" value="1"/>
</dbReference>
<dbReference type="Proteomes" id="UP000030466">
    <property type="component" value="Unassembled WGS sequence"/>
</dbReference>
<feature type="domain" description="LytR/CpsA/Psr regulator C-terminal" evidence="4">
    <location>
        <begin position="372"/>
        <end position="456"/>
    </location>
</feature>
<comment type="caution">
    <text evidence="5">The sequence shown here is derived from an EMBL/GenBank/DDBJ whole genome shotgun (WGS) entry which is preliminary data.</text>
</comment>
<dbReference type="OrthoDB" id="9782542at2"/>
<evidence type="ECO:0000313" key="5">
    <source>
        <dbReference type="EMBL" id="KHD96776.1"/>
    </source>
</evidence>
<evidence type="ECO:0000313" key="6">
    <source>
        <dbReference type="Proteomes" id="UP000030466"/>
    </source>
</evidence>
<feature type="compositionally biased region" description="Basic and acidic residues" evidence="2">
    <location>
        <begin position="75"/>
        <end position="85"/>
    </location>
</feature>
<dbReference type="InterPro" id="IPR004474">
    <property type="entry name" value="LytR_CpsA_psr"/>
</dbReference>
<evidence type="ECO:0000256" key="2">
    <source>
        <dbReference type="SAM" id="MobiDB-lite"/>
    </source>
</evidence>
<evidence type="ECO:0000259" key="4">
    <source>
        <dbReference type="Pfam" id="PF13399"/>
    </source>
</evidence>
<dbReference type="Pfam" id="PF03816">
    <property type="entry name" value="LytR_cpsA_psr"/>
    <property type="match status" value="1"/>
</dbReference>
<feature type="compositionally biased region" description="Low complexity" evidence="2">
    <location>
        <begin position="349"/>
        <end position="368"/>
    </location>
</feature>
<name>A0A0A6VQ85_KOCRO</name>
<dbReference type="NCBIfam" id="TIGR00350">
    <property type="entry name" value="lytR_cpsA_psr"/>
    <property type="match status" value="1"/>
</dbReference>
<dbReference type="PANTHER" id="PTHR33392">
    <property type="entry name" value="POLYISOPRENYL-TEICHOIC ACID--PEPTIDOGLYCAN TEICHOIC ACID TRANSFERASE TAGU"/>
    <property type="match status" value="1"/>
</dbReference>
<keyword evidence="6" id="KW-1185">Reference proteome</keyword>
<proteinExistence type="inferred from homology"/>
<organism evidence="5 6">
    <name type="scientific">Kocuria rosea subsp. polaris</name>
    <dbReference type="NCBI Taxonomy" id="136273"/>
    <lineage>
        <taxon>Bacteria</taxon>
        <taxon>Bacillati</taxon>
        <taxon>Actinomycetota</taxon>
        <taxon>Actinomycetes</taxon>
        <taxon>Micrococcales</taxon>
        <taxon>Micrococcaceae</taxon>
        <taxon>Kocuria</taxon>
    </lineage>
</organism>
<dbReference type="PANTHER" id="PTHR33392:SF6">
    <property type="entry name" value="POLYISOPRENYL-TEICHOIC ACID--PEPTIDOGLYCAN TEICHOIC ACID TRANSFERASE TAGU"/>
    <property type="match status" value="1"/>
</dbReference>
<dbReference type="RefSeq" id="WP_035928444.1">
    <property type="nucleotide sequence ID" value="NZ_JSUH01000012.1"/>
</dbReference>
<dbReference type="Gene3D" id="3.30.70.2390">
    <property type="match status" value="1"/>
</dbReference>
<feature type="domain" description="Cell envelope-related transcriptional attenuator" evidence="3">
    <location>
        <begin position="97"/>
        <end position="253"/>
    </location>
</feature>
<dbReference type="AlphaFoldDB" id="A0A0A6VQ85"/>
<evidence type="ECO:0000259" key="3">
    <source>
        <dbReference type="Pfam" id="PF03816"/>
    </source>
</evidence>
<dbReference type="InterPro" id="IPR027381">
    <property type="entry name" value="LytR/CpsA/Psr_C"/>
</dbReference>
<dbReference type="Gene3D" id="3.40.630.190">
    <property type="entry name" value="LCP protein"/>
    <property type="match status" value="1"/>
</dbReference>
<comment type="similarity">
    <text evidence="1">Belongs to the LytR/CpsA/Psr (LCP) family.</text>
</comment>
<sequence length="489" mass="50990">MSSTPPAAHGRHRARRWSRKRWAAVGLVVVLLAVLGAGVAATWRLQSNLDTSPLDLGDGTGPEAGPLDILVMGTDTRDGEGNDRYGDDEDSAGAGLTDVMMLVHVSEDRSGVTVVSLPRDLVADIPRCTDPESGEVHPAEEDAMLNSAIANGGPGCTVATVNQMTGLRIDHFMLADFNAVKELSSTVGGVEVCVNEAVDDPKSGLELPAGVSSVEGEQALAFLRSRAAFGDGGDTSRIRSQQSFLASMARKIKDEGTLSDLPKLYEIADVATRNLHVDEGLGSVPTVVGLGTAVRGIDLGSMVFVTAPTEPYALDPNRLQLDADPAEHLFEALREDRPLTSPSAEPADEPTSSATPSPDAAVPAPTVDPATVPLTVANVSGVDGRDADIADVLEDEGYTAVESGPQATELPGTQIFFGAGWYEAAVEVAELLGVPSSQIVPTTDVVGVFVSVGQDFREGDRLELGAGLPGDLNGQTAEQYTCQQAAGDW</sequence>
<dbReference type="InterPro" id="IPR050922">
    <property type="entry name" value="LytR/CpsA/Psr_CW_biosynth"/>
</dbReference>
<gene>
    <name evidence="5" type="ORF">GY22_12995</name>
</gene>
<evidence type="ECO:0000256" key="1">
    <source>
        <dbReference type="ARBA" id="ARBA00006068"/>
    </source>
</evidence>
<feature type="region of interest" description="Disordered" evidence="2">
    <location>
        <begin position="50"/>
        <end position="90"/>
    </location>
</feature>
<feature type="region of interest" description="Disordered" evidence="2">
    <location>
        <begin position="336"/>
        <end position="368"/>
    </location>
</feature>
<dbReference type="EMBL" id="JSUH01000012">
    <property type="protein sequence ID" value="KHD96776.1"/>
    <property type="molecule type" value="Genomic_DNA"/>
</dbReference>
<reference evidence="5 6" key="1">
    <citation type="journal article" date="2003" name="Int. J. Syst. Evol. Microbiol.">
        <title>Kocuria polaris sp. nov., an orange-pigmented psychrophilic bacterium isolated from an Antarctic cyanobacterial mat sample.</title>
        <authorList>
            <person name="Reddy G.S."/>
            <person name="Prakash J.S."/>
            <person name="Prabahar V."/>
            <person name="Matsumoto G.I."/>
            <person name="Stackebrandt E."/>
            <person name="Shivaji S."/>
        </authorList>
    </citation>
    <scope>NUCLEOTIDE SEQUENCE [LARGE SCALE GENOMIC DNA]</scope>
    <source>
        <strain evidence="5 6">CMS 76or</strain>
    </source>
</reference>
<protein>
    <submittedName>
        <fullName evidence="5">LytR family regulatory protein</fullName>
    </submittedName>
</protein>
<accession>A0A0A6VQ85</accession>